<keyword evidence="1" id="KW-1133">Transmembrane helix</keyword>
<keyword evidence="3" id="KW-1185">Reference proteome</keyword>
<organism evidence="2 3">
    <name type="scientific">Granulosicoccus antarcticus IMCC3135</name>
    <dbReference type="NCBI Taxonomy" id="1192854"/>
    <lineage>
        <taxon>Bacteria</taxon>
        <taxon>Pseudomonadati</taxon>
        <taxon>Pseudomonadota</taxon>
        <taxon>Gammaproteobacteria</taxon>
        <taxon>Chromatiales</taxon>
        <taxon>Granulosicoccaceae</taxon>
        <taxon>Granulosicoccus</taxon>
    </lineage>
</organism>
<dbReference type="AlphaFoldDB" id="A0A2Z2NZ31"/>
<accession>A0A2Z2NZ31</accession>
<proteinExistence type="predicted"/>
<protein>
    <submittedName>
        <fullName evidence="2">Uncharacterized protein</fullName>
    </submittedName>
</protein>
<evidence type="ECO:0000313" key="2">
    <source>
        <dbReference type="EMBL" id="ASJ75038.1"/>
    </source>
</evidence>
<name>A0A2Z2NZ31_9GAMM</name>
<sequence length="193" mass="21694">MSLRDVALQSYINRVLLSPSYLGAGWLLALFLTGLNAMSVSSLNRISARSVLNFVQRTAFRQVRFPTFFRAVVESLLFCCVFLAAGYVSLGHSVQSMLAPMVPVVFIMMMSMVLSGVYRQEITNSIMNLYYHSAYGFVLAAVIFMVSAHWIGPDYATLKFKFFFLFFAFFVTNTMRPLISGTDFMDGGGRRTN</sequence>
<gene>
    <name evidence="2" type="ORF">IMCC3135_24870</name>
</gene>
<feature type="transmembrane region" description="Helical" evidence="1">
    <location>
        <begin position="129"/>
        <end position="152"/>
    </location>
</feature>
<feature type="transmembrane region" description="Helical" evidence="1">
    <location>
        <begin position="67"/>
        <end position="90"/>
    </location>
</feature>
<evidence type="ECO:0000313" key="3">
    <source>
        <dbReference type="Proteomes" id="UP000250079"/>
    </source>
</evidence>
<keyword evidence="1" id="KW-0812">Transmembrane</keyword>
<dbReference type="KEGG" id="gai:IMCC3135_24870"/>
<feature type="transmembrane region" description="Helical" evidence="1">
    <location>
        <begin position="20"/>
        <end position="46"/>
    </location>
</feature>
<evidence type="ECO:0000256" key="1">
    <source>
        <dbReference type="SAM" id="Phobius"/>
    </source>
</evidence>
<feature type="transmembrane region" description="Helical" evidence="1">
    <location>
        <begin position="96"/>
        <end position="117"/>
    </location>
</feature>
<feature type="transmembrane region" description="Helical" evidence="1">
    <location>
        <begin position="158"/>
        <end position="175"/>
    </location>
</feature>
<dbReference type="Proteomes" id="UP000250079">
    <property type="component" value="Chromosome"/>
</dbReference>
<keyword evidence="1" id="KW-0472">Membrane</keyword>
<dbReference type="EMBL" id="CP018632">
    <property type="protein sequence ID" value="ASJ75038.1"/>
    <property type="molecule type" value="Genomic_DNA"/>
</dbReference>
<reference evidence="2 3" key="1">
    <citation type="submission" date="2016-12" db="EMBL/GenBank/DDBJ databases">
        <authorList>
            <person name="Song W.-J."/>
            <person name="Kurnit D.M."/>
        </authorList>
    </citation>
    <scope>NUCLEOTIDE SEQUENCE [LARGE SCALE GENOMIC DNA]</scope>
    <source>
        <strain evidence="2 3">IMCC3135</strain>
    </source>
</reference>